<dbReference type="AlphaFoldDB" id="A0A4R6ZWB3"/>
<keyword evidence="1" id="KW-0732">Signal</keyword>
<dbReference type="Proteomes" id="UP000295212">
    <property type="component" value="Unassembled WGS sequence"/>
</dbReference>
<dbReference type="EMBL" id="SNZJ01000001">
    <property type="protein sequence ID" value="TDR57221.1"/>
    <property type="molecule type" value="Genomic_DNA"/>
</dbReference>
<dbReference type="PROSITE" id="PS51257">
    <property type="entry name" value="PROKAR_LIPOPROTEIN"/>
    <property type="match status" value="1"/>
</dbReference>
<feature type="chain" id="PRO_5020423130" description="Metallopeptidase DUF4344" evidence="1">
    <location>
        <begin position="23"/>
        <end position="231"/>
    </location>
</feature>
<gene>
    <name evidence="2" type="ORF">DFP85_10136</name>
</gene>
<proteinExistence type="predicted"/>
<accession>A0A4R6ZWB3</accession>
<protein>
    <recommendedName>
        <fullName evidence="4">Metallopeptidase DUF4344</fullName>
    </recommendedName>
</protein>
<name>A0A4R6ZWB3_9GAMM</name>
<feature type="signal peptide" evidence="1">
    <location>
        <begin position="1"/>
        <end position="22"/>
    </location>
</feature>
<sequence length="231" mass="25634">MQSLKMAPLIPLLLAMFTSACATVGKHDPDTLSTIDFGPVETLRVCLLVDEGITESRARTLFKKVGEELSVFDLEVEIPWVRPWKRPAFLMNGILEDVALQPLAPPCDRLMAVVGRNVGDFFVSWLAPEILGVVETNTHTRGYVVGQSVSFNQLLNRPTDVAVHEAYHLLGCAHGLSLAECYPYILELKRTARANREEGNDFFPGISLDRKPITSRMETDAIIRTVVGRAE</sequence>
<evidence type="ECO:0000256" key="1">
    <source>
        <dbReference type="SAM" id="SignalP"/>
    </source>
</evidence>
<evidence type="ECO:0000313" key="2">
    <source>
        <dbReference type="EMBL" id="TDR57221.1"/>
    </source>
</evidence>
<comment type="caution">
    <text evidence="2">The sequence shown here is derived from an EMBL/GenBank/DDBJ whole genome shotgun (WGS) entry which is preliminary data.</text>
</comment>
<organism evidence="2 3">
    <name type="scientific">Halomonas ventosae</name>
    <dbReference type="NCBI Taxonomy" id="229007"/>
    <lineage>
        <taxon>Bacteria</taxon>
        <taxon>Pseudomonadati</taxon>
        <taxon>Pseudomonadota</taxon>
        <taxon>Gammaproteobacteria</taxon>
        <taxon>Oceanospirillales</taxon>
        <taxon>Halomonadaceae</taxon>
        <taxon>Halomonas</taxon>
    </lineage>
</organism>
<reference evidence="2 3" key="1">
    <citation type="submission" date="2019-03" db="EMBL/GenBank/DDBJ databases">
        <title>Genomic Encyclopedia of Type Strains, Phase III (KMG-III): the genomes of soil and plant-associated and newly described type strains.</title>
        <authorList>
            <person name="Whitman W."/>
        </authorList>
    </citation>
    <scope>NUCLEOTIDE SEQUENCE [LARGE SCALE GENOMIC DNA]</scope>
    <source>
        <strain evidence="2 3">CECT 5797</strain>
    </source>
</reference>
<dbReference type="RefSeq" id="WP_133633773.1">
    <property type="nucleotide sequence ID" value="NZ_SNZJ01000001.1"/>
</dbReference>
<evidence type="ECO:0000313" key="3">
    <source>
        <dbReference type="Proteomes" id="UP000295212"/>
    </source>
</evidence>
<evidence type="ECO:0008006" key="4">
    <source>
        <dbReference type="Google" id="ProtNLM"/>
    </source>
</evidence>
<dbReference type="OrthoDB" id="338790at2"/>